<dbReference type="InterPro" id="IPR051198">
    <property type="entry name" value="BchE-like"/>
</dbReference>
<accession>A0A2H0NFQ9</accession>
<dbReference type="InterPro" id="IPR058240">
    <property type="entry name" value="rSAM_sf"/>
</dbReference>
<dbReference type="Pfam" id="PF02310">
    <property type="entry name" value="B12-binding"/>
    <property type="match status" value="1"/>
</dbReference>
<dbReference type="SFLD" id="SFLDS00029">
    <property type="entry name" value="Radical_SAM"/>
    <property type="match status" value="1"/>
</dbReference>
<dbReference type="InterPro" id="IPR034466">
    <property type="entry name" value="Methyltransferase_Class_B"/>
</dbReference>
<dbReference type="GO" id="GO:0051539">
    <property type="term" value="F:4 iron, 4 sulfur cluster binding"/>
    <property type="evidence" value="ECO:0007669"/>
    <property type="project" value="UniProtKB-KW"/>
</dbReference>
<keyword evidence="4" id="KW-0408">Iron</keyword>
<feature type="domain" description="B12-binding" evidence="6">
    <location>
        <begin position="1"/>
        <end position="137"/>
    </location>
</feature>
<dbReference type="InterPro" id="IPR023404">
    <property type="entry name" value="rSAM_horseshoe"/>
</dbReference>
<dbReference type="SFLD" id="SFLDG01123">
    <property type="entry name" value="methyltransferase_(Class_B)"/>
    <property type="match status" value="1"/>
</dbReference>
<organism evidence="8 9">
    <name type="scientific">Candidatus Komeilibacteria bacterium CG11_big_fil_rev_8_21_14_0_20_36_20</name>
    <dbReference type="NCBI Taxonomy" id="1974477"/>
    <lineage>
        <taxon>Bacteria</taxon>
        <taxon>Candidatus Komeiliibacteriota</taxon>
    </lineage>
</organism>
<dbReference type="CDD" id="cd01335">
    <property type="entry name" value="Radical_SAM"/>
    <property type="match status" value="1"/>
</dbReference>
<dbReference type="InterPro" id="IPR007197">
    <property type="entry name" value="rSAM"/>
</dbReference>
<keyword evidence="3" id="KW-0479">Metal-binding</keyword>
<dbReference type="CDD" id="cd02068">
    <property type="entry name" value="radical_SAM_B12_BD"/>
    <property type="match status" value="1"/>
</dbReference>
<feature type="domain" description="Radical SAM core" evidence="7">
    <location>
        <begin position="182"/>
        <end position="407"/>
    </location>
</feature>
<dbReference type="SMART" id="SM00729">
    <property type="entry name" value="Elp3"/>
    <property type="match status" value="1"/>
</dbReference>
<evidence type="ECO:0000259" key="6">
    <source>
        <dbReference type="PROSITE" id="PS51332"/>
    </source>
</evidence>
<comment type="caution">
    <text evidence="8">The sequence shown here is derived from an EMBL/GenBank/DDBJ whole genome shotgun (WGS) entry which is preliminary data.</text>
</comment>
<dbReference type="EMBL" id="PCWQ01000007">
    <property type="protein sequence ID" value="PIR06995.1"/>
    <property type="molecule type" value="Genomic_DNA"/>
</dbReference>
<dbReference type="InterPro" id="IPR006638">
    <property type="entry name" value="Elp3/MiaA/NifB-like_rSAM"/>
</dbReference>
<evidence type="ECO:0000256" key="1">
    <source>
        <dbReference type="ARBA" id="ARBA00001966"/>
    </source>
</evidence>
<dbReference type="PROSITE" id="PS51918">
    <property type="entry name" value="RADICAL_SAM"/>
    <property type="match status" value="1"/>
</dbReference>
<dbReference type="SFLD" id="SFLDG01082">
    <property type="entry name" value="B12-binding_domain_containing"/>
    <property type="match status" value="1"/>
</dbReference>
<dbReference type="GO" id="GO:0031419">
    <property type="term" value="F:cobalamin binding"/>
    <property type="evidence" value="ECO:0007669"/>
    <property type="project" value="InterPro"/>
</dbReference>
<reference evidence="8 9" key="1">
    <citation type="submission" date="2017-09" db="EMBL/GenBank/DDBJ databases">
        <title>Depth-based differentiation of microbial function through sediment-hosted aquifers and enrichment of novel symbionts in the deep terrestrial subsurface.</title>
        <authorList>
            <person name="Probst A.J."/>
            <person name="Ladd B."/>
            <person name="Jarett J.K."/>
            <person name="Geller-Mcgrath D.E."/>
            <person name="Sieber C.M."/>
            <person name="Emerson J.B."/>
            <person name="Anantharaman K."/>
            <person name="Thomas B.C."/>
            <person name="Malmstrom R."/>
            <person name="Stieglmeier M."/>
            <person name="Klingl A."/>
            <person name="Woyke T."/>
            <person name="Ryan C.M."/>
            <person name="Banfield J.F."/>
        </authorList>
    </citation>
    <scope>NUCLEOTIDE SEQUENCE [LARGE SCALE GENOMIC DNA]</scope>
    <source>
        <strain evidence="8">CG11_big_fil_rev_8_21_14_0_20_36_20</strain>
    </source>
</reference>
<evidence type="ECO:0000256" key="2">
    <source>
        <dbReference type="ARBA" id="ARBA00022691"/>
    </source>
</evidence>
<dbReference type="Proteomes" id="UP000230564">
    <property type="component" value="Unassembled WGS sequence"/>
</dbReference>
<gene>
    <name evidence="8" type="ORF">COV55_01045</name>
</gene>
<dbReference type="SUPFAM" id="SSF102114">
    <property type="entry name" value="Radical SAM enzymes"/>
    <property type="match status" value="1"/>
</dbReference>
<dbReference type="Gene3D" id="3.40.50.280">
    <property type="entry name" value="Cobalamin-binding domain"/>
    <property type="match status" value="1"/>
</dbReference>
<dbReference type="PANTHER" id="PTHR43409">
    <property type="entry name" value="ANAEROBIC MAGNESIUM-PROTOPORPHYRIN IX MONOMETHYL ESTER CYCLASE-RELATED"/>
    <property type="match status" value="1"/>
</dbReference>
<protein>
    <submittedName>
        <fullName evidence="8">Uncharacterized protein</fullName>
    </submittedName>
</protein>
<comment type="cofactor">
    <cofactor evidence="1">
        <name>[4Fe-4S] cluster</name>
        <dbReference type="ChEBI" id="CHEBI:49883"/>
    </cofactor>
</comment>
<sequence>MPKIILAQINYSQDHSEKILPMGILCVGSALKEAGFTVELINITEKEINDTADYIVKEKPLYFGLSIMTGIQTQHSAELSQRIKAKSSIPVLWGGIHPSLLPEQCLQEDYIDYVIISEGEISVVEFTQRIVDQKEMEGVLGVGYKKNNQPVINPWRPFIENLDQYRLDFSLIDMSKFIFPLGKYKRAIAYKSSRGCPFNCAFCYNNAFNKNKWRTWSIDAVVEDINFLKEKYNIDAIKFYDDNFFVNKYRALEILERINLPSHLEIRIDSINDEVAAKLKEYRVFDMLIGVESGSNRLLKLIDKKFTTDKIIEAVKILKKYDLPASYSVIVGLPTETEEEFESTIDLLYQIYKIHPQAVFTLGAYLPYPGSKMYDFAIESGFQPPTRTEDWGKIDRFRKNFESPWTDVKKVWRIREYFKFLNWRLGPVISWFEWRIRHRFFGLALDIYAVEYLSGIAIEQKGVLGKALRKIYNLIRKT</sequence>
<keyword evidence="2" id="KW-0949">S-adenosyl-L-methionine</keyword>
<evidence type="ECO:0000313" key="9">
    <source>
        <dbReference type="Proteomes" id="UP000230564"/>
    </source>
</evidence>
<dbReference type="SUPFAM" id="SSF52242">
    <property type="entry name" value="Cobalamin (vitamin B12)-binding domain"/>
    <property type="match status" value="1"/>
</dbReference>
<evidence type="ECO:0000256" key="4">
    <source>
        <dbReference type="ARBA" id="ARBA00023004"/>
    </source>
</evidence>
<dbReference type="Pfam" id="PF04055">
    <property type="entry name" value="Radical_SAM"/>
    <property type="match status" value="1"/>
</dbReference>
<evidence type="ECO:0000256" key="3">
    <source>
        <dbReference type="ARBA" id="ARBA00022723"/>
    </source>
</evidence>
<dbReference type="AlphaFoldDB" id="A0A2H0NFQ9"/>
<evidence type="ECO:0000259" key="7">
    <source>
        <dbReference type="PROSITE" id="PS51918"/>
    </source>
</evidence>
<dbReference type="PROSITE" id="PS51332">
    <property type="entry name" value="B12_BINDING"/>
    <property type="match status" value="1"/>
</dbReference>
<dbReference type="GO" id="GO:0046872">
    <property type="term" value="F:metal ion binding"/>
    <property type="evidence" value="ECO:0007669"/>
    <property type="project" value="UniProtKB-KW"/>
</dbReference>
<name>A0A2H0NFQ9_9BACT</name>
<dbReference type="InterPro" id="IPR006158">
    <property type="entry name" value="Cobalamin-bd"/>
</dbReference>
<evidence type="ECO:0000313" key="8">
    <source>
        <dbReference type="EMBL" id="PIR06995.1"/>
    </source>
</evidence>
<dbReference type="InterPro" id="IPR036724">
    <property type="entry name" value="Cobalamin-bd_sf"/>
</dbReference>
<dbReference type="Gene3D" id="3.80.30.20">
    <property type="entry name" value="tm_1862 like domain"/>
    <property type="match status" value="1"/>
</dbReference>
<dbReference type="GO" id="GO:0003824">
    <property type="term" value="F:catalytic activity"/>
    <property type="evidence" value="ECO:0007669"/>
    <property type="project" value="InterPro"/>
</dbReference>
<keyword evidence="5" id="KW-0411">Iron-sulfur</keyword>
<evidence type="ECO:0000256" key="5">
    <source>
        <dbReference type="ARBA" id="ARBA00023014"/>
    </source>
</evidence>
<proteinExistence type="predicted"/>